<dbReference type="Proteomes" id="UP000020218">
    <property type="component" value="Unassembled WGS sequence"/>
</dbReference>
<evidence type="ECO:0000313" key="2">
    <source>
        <dbReference type="Proteomes" id="UP000020218"/>
    </source>
</evidence>
<dbReference type="EMBL" id="JFAX01000010">
    <property type="protein sequence ID" value="EXI67474.1"/>
    <property type="molecule type" value="Genomic_DNA"/>
</dbReference>
<comment type="caution">
    <text evidence="1">The sequence shown here is derived from an EMBL/GenBank/DDBJ whole genome shotgun (WGS) entry which is preliminary data.</text>
</comment>
<evidence type="ECO:0000313" key="1">
    <source>
        <dbReference type="EMBL" id="EXI67474.1"/>
    </source>
</evidence>
<reference evidence="1" key="1">
    <citation type="submission" date="2014-02" db="EMBL/GenBank/DDBJ databases">
        <title>Expanding our view of genomic diversity in Candidatus Accumulibacter clades.</title>
        <authorList>
            <person name="Skennerton C.T."/>
            <person name="Barr J.J."/>
            <person name="Slater F.R."/>
            <person name="Bond P.L."/>
            <person name="Tyson G.W."/>
        </authorList>
    </citation>
    <scope>NUCLEOTIDE SEQUENCE [LARGE SCALE GENOMIC DNA]</scope>
</reference>
<accession>A0A011PME0</accession>
<sequence length="54" mass="5392">MLSGGLGGGITAATEADDYLIYDSSAGALYYDANGNTGAAPVQIATLAARRGLR</sequence>
<organism evidence="1 2">
    <name type="scientific">Candidatus Accumulibacter adjunctus</name>
    <dbReference type="NCBI Taxonomy" id="1454001"/>
    <lineage>
        <taxon>Bacteria</taxon>
        <taxon>Pseudomonadati</taxon>
        <taxon>Pseudomonadota</taxon>
        <taxon>Betaproteobacteria</taxon>
        <taxon>Candidatus Accumulibacter</taxon>
    </lineage>
</organism>
<protein>
    <submittedName>
        <fullName evidence="1">Uncharacterized protein</fullName>
    </submittedName>
</protein>
<dbReference type="AlphaFoldDB" id="A0A011PME0"/>
<dbReference type="PATRIC" id="fig|1454001.3.peg.2076"/>
<proteinExistence type="predicted"/>
<name>A0A011PME0_9PROT</name>
<gene>
    <name evidence="1" type="ORF">AW08_02030</name>
</gene>
<keyword evidence="2" id="KW-1185">Reference proteome</keyword>